<protein>
    <submittedName>
        <fullName evidence="2">Uncharacterized protein</fullName>
    </submittedName>
</protein>
<keyword evidence="1" id="KW-0472">Membrane</keyword>
<sequence>MWIGHYTSGLIAKTYAPGVPLSLLCLAGAIPDATFFVLNFLGIEAFAVNDEYSKRGCFPYATYYPYSHSLLGMILMGSKGMGLAAAYKAISKRHDVPLQDLAVIVAASASHFLLELPAHREDVKIVPNDNIALGFGLSDKPAVLFALETVIFFAGLWVYTTLAPLATRSGYKNNMNILKAVVAFMVIQQAHFCFGTVPTYETRFLHAPMFLFEILASSWALGKLES</sequence>
<keyword evidence="3" id="KW-1185">Reference proteome</keyword>
<dbReference type="AlphaFoldDB" id="A0A166NT60"/>
<feature type="transmembrane region" description="Helical" evidence="1">
    <location>
        <begin position="21"/>
        <end position="43"/>
    </location>
</feature>
<gene>
    <name evidence="2" type="ORF">FIBSPDRAFT_918470</name>
</gene>
<accession>A0A166NT60</accession>
<evidence type="ECO:0000313" key="2">
    <source>
        <dbReference type="EMBL" id="KZP25351.1"/>
    </source>
</evidence>
<keyword evidence="1" id="KW-1133">Transmembrane helix</keyword>
<evidence type="ECO:0000256" key="1">
    <source>
        <dbReference type="SAM" id="Phobius"/>
    </source>
</evidence>
<proteinExistence type="predicted"/>
<dbReference type="Proteomes" id="UP000076532">
    <property type="component" value="Unassembled WGS sequence"/>
</dbReference>
<organism evidence="2 3">
    <name type="scientific">Athelia psychrophila</name>
    <dbReference type="NCBI Taxonomy" id="1759441"/>
    <lineage>
        <taxon>Eukaryota</taxon>
        <taxon>Fungi</taxon>
        <taxon>Dikarya</taxon>
        <taxon>Basidiomycota</taxon>
        <taxon>Agaricomycotina</taxon>
        <taxon>Agaricomycetes</taxon>
        <taxon>Agaricomycetidae</taxon>
        <taxon>Atheliales</taxon>
        <taxon>Atheliaceae</taxon>
        <taxon>Athelia</taxon>
    </lineage>
</organism>
<keyword evidence="1" id="KW-0812">Transmembrane</keyword>
<dbReference type="EMBL" id="KV417521">
    <property type="protein sequence ID" value="KZP25351.1"/>
    <property type="molecule type" value="Genomic_DNA"/>
</dbReference>
<dbReference type="OrthoDB" id="10259742at2759"/>
<feature type="transmembrane region" description="Helical" evidence="1">
    <location>
        <begin position="63"/>
        <end position="84"/>
    </location>
</feature>
<name>A0A166NT60_9AGAM</name>
<reference evidence="2 3" key="1">
    <citation type="journal article" date="2016" name="Mol. Biol. Evol.">
        <title>Comparative Genomics of Early-Diverging Mushroom-Forming Fungi Provides Insights into the Origins of Lignocellulose Decay Capabilities.</title>
        <authorList>
            <person name="Nagy L.G."/>
            <person name="Riley R."/>
            <person name="Tritt A."/>
            <person name="Adam C."/>
            <person name="Daum C."/>
            <person name="Floudas D."/>
            <person name="Sun H."/>
            <person name="Yadav J.S."/>
            <person name="Pangilinan J."/>
            <person name="Larsson K.H."/>
            <person name="Matsuura K."/>
            <person name="Barry K."/>
            <person name="Labutti K."/>
            <person name="Kuo R."/>
            <person name="Ohm R.A."/>
            <person name="Bhattacharya S.S."/>
            <person name="Shirouzu T."/>
            <person name="Yoshinaga Y."/>
            <person name="Martin F.M."/>
            <person name="Grigoriev I.V."/>
            <person name="Hibbett D.S."/>
        </authorList>
    </citation>
    <scope>NUCLEOTIDE SEQUENCE [LARGE SCALE GENOMIC DNA]</scope>
    <source>
        <strain evidence="2 3">CBS 109695</strain>
    </source>
</reference>
<evidence type="ECO:0000313" key="3">
    <source>
        <dbReference type="Proteomes" id="UP000076532"/>
    </source>
</evidence>
<feature type="transmembrane region" description="Helical" evidence="1">
    <location>
        <begin position="142"/>
        <end position="165"/>
    </location>
</feature>